<name>A0A839T664_AZOMA</name>
<dbReference type="InterPro" id="IPR014746">
    <property type="entry name" value="Gln_synth/guanido_kin_cat_dom"/>
</dbReference>
<evidence type="ECO:0000256" key="1">
    <source>
        <dbReference type="SAM" id="MobiDB-lite"/>
    </source>
</evidence>
<dbReference type="RefSeq" id="WP_183166133.1">
    <property type="nucleotide sequence ID" value="NZ_JACHXI010000006.1"/>
</dbReference>
<sequence>MTDLVTMPPVKCGIEFEYMLVDRHGPQAGCLRDFTNLDFTHISQILEDKPGREDGQLATGDMGVRSGYWYIEGDERFHADGSFNTFAVKGVEIRTPPEDSVEAAVARLLEIERQLAQRLELHGFGLAITALNPLRASYDYSPPLNDFEKKLRAEDHEYDGTDISTLTYGPDINLSLPEWDMWHNLDAARKLNYYAPYIVPFSFGSPFFAGAPWHGLSRRTWMRCEIRPAVKLFLEPEELPIMADYSVLVRPARLAREAGRIEFKAFDAMPSVELLTACSYLLVGMCLSKTLRGRSEVSNVALYQRAALTGFADDDIHAGARTVLEAACNALDRVGNARAVAALAPLERMLAERTTPAHAMRAEDRMFHSGGLAGSRTDTHDSPAFRVAAAD</sequence>
<protein>
    <recommendedName>
        <fullName evidence="4">Glutamate--cysteine ligase</fullName>
    </recommendedName>
</protein>
<dbReference type="Proteomes" id="UP000549250">
    <property type="component" value="Unassembled WGS sequence"/>
</dbReference>
<proteinExistence type="predicted"/>
<comment type="caution">
    <text evidence="2">The sequence shown here is derived from an EMBL/GenBank/DDBJ whole genome shotgun (WGS) entry which is preliminary data.</text>
</comment>
<evidence type="ECO:0008006" key="4">
    <source>
        <dbReference type="Google" id="ProtNLM"/>
    </source>
</evidence>
<keyword evidence="3" id="KW-1185">Reference proteome</keyword>
<gene>
    <name evidence="2" type="ORF">FHR87_001568</name>
</gene>
<evidence type="ECO:0000313" key="3">
    <source>
        <dbReference type="Proteomes" id="UP000549250"/>
    </source>
</evidence>
<dbReference type="AlphaFoldDB" id="A0A839T664"/>
<evidence type="ECO:0000313" key="2">
    <source>
        <dbReference type="EMBL" id="MBB3103173.1"/>
    </source>
</evidence>
<dbReference type="SUPFAM" id="SSF55931">
    <property type="entry name" value="Glutamine synthetase/guanido kinase"/>
    <property type="match status" value="1"/>
</dbReference>
<organism evidence="2 3">
    <name type="scientific">Azomonas macrocytogenes</name>
    <name type="common">Azotobacter macrocytogenes</name>
    <dbReference type="NCBI Taxonomy" id="69962"/>
    <lineage>
        <taxon>Bacteria</taxon>
        <taxon>Pseudomonadati</taxon>
        <taxon>Pseudomonadota</taxon>
        <taxon>Gammaproteobacteria</taxon>
        <taxon>Pseudomonadales</taxon>
        <taxon>Pseudomonadaceae</taxon>
        <taxon>Azomonas</taxon>
    </lineage>
</organism>
<feature type="region of interest" description="Disordered" evidence="1">
    <location>
        <begin position="370"/>
        <end position="391"/>
    </location>
</feature>
<dbReference type="EMBL" id="JACHXI010000006">
    <property type="protein sequence ID" value="MBB3103173.1"/>
    <property type="molecule type" value="Genomic_DNA"/>
</dbReference>
<accession>A0A839T664</accession>
<dbReference type="Gene3D" id="3.30.590.20">
    <property type="match status" value="1"/>
</dbReference>
<dbReference type="GO" id="GO:0016879">
    <property type="term" value="F:ligase activity, forming carbon-nitrogen bonds"/>
    <property type="evidence" value="ECO:0007669"/>
    <property type="project" value="UniProtKB-ARBA"/>
</dbReference>
<reference evidence="2 3" key="1">
    <citation type="submission" date="2020-08" db="EMBL/GenBank/DDBJ databases">
        <title>Genomic Encyclopedia of Type Strains, Phase III (KMG-III): the genomes of soil and plant-associated and newly described type strains.</title>
        <authorList>
            <person name="Whitman W."/>
        </authorList>
    </citation>
    <scope>NUCLEOTIDE SEQUENCE [LARGE SCALE GENOMIC DNA]</scope>
    <source>
        <strain evidence="2 3">CECT 4462</strain>
    </source>
</reference>